<dbReference type="Proteomes" id="UP000292223">
    <property type="component" value="Unassembled WGS sequence"/>
</dbReference>
<evidence type="ECO:0000313" key="7">
    <source>
        <dbReference type="EMBL" id="ROY50602.1"/>
    </source>
</evidence>
<dbReference type="Proteomes" id="UP000275941">
    <property type="component" value="Unassembled WGS sequence"/>
</dbReference>
<evidence type="ECO:0000313" key="5">
    <source>
        <dbReference type="EMBL" id="PTN78821.1"/>
    </source>
</evidence>
<dbReference type="EMBL" id="SIYF01000090">
    <property type="protein sequence ID" value="TKK89672.1"/>
    <property type="molecule type" value="Genomic_DNA"/>
</dbReference>
<feature type="transmembrane region" description="Helical" evidence="1">
    <location>
        <begin position="39"/>
        <end position="61"/>
    </location>
</feature>
<gene>
    <name evidence="5" type="ORF">DAI13_14060</name>
    <name evidence="6" type="ORF">EGW16_14975</name>
    <name evidence="7" type="ORF">EGW70_07075</name>
    <name evidence="8" type="ORF">EU507_15500</name>
    <name evidence="10" type="ORF">EY666_04350</name>
    <name evidence="4" type="ORF">GTI81_09895</name>
    <name evidence="9" type="ORF">NCTC13379_00992</name>
    <name evidence="12" type="ORF">P0083_13600</name>
    <name evidence="11" type="ORF">P0D81_03375</name>
    <name evidence="3" type="ORF">P0E79_12715</name>
</gene>
<dbReference type="EMBL" id="SEWT01000014">
    <property type="protein sequence ID" value="RYU29514.1"/>
    <property type="molecule type" value="Genomic_DNA"/>
</dbReference>
<evidence type="ECO:0000313" key="17">
    <source>
        <dbReference type="Proteomes" id="UP000292223"/>
    </source>
</evidence>
<reference evidence="3" key="7">
    <citation type="journal article" date="2023" name="Pathogens">
        <title>Prevalence of Enterococcus spp. and the Whole-Genome Characteristics of Enterococcus faecium and Enterococcus faecalis Strains Isolated from Free-Living Birds in Poland.</title>
        <authorList>
            <person name="Kwit R."/>
            <person name="Zajac M."/>
            <person name="Smialowska-Weglinska A."/>
            <person name="Skarzynska M."/>
            <person name="Bomba A."/>
            <person name="Lalak A."/>
            <person name="Skrzypiec E."/>
            <person name="Wojdat D."/>
            <person name="Koza W."/>
            <person name="Mikos-Wojewoda E."/>
            <person name="Pasim P."/>
            <person name="Skora M."/>
            <person name="Polak M."/>
            <person name="Wiacek J."/>
            <person name="Wasyl D."/>
        </authorList>
    </citation>
    <scope>NUCLEOTIDE SEQUENCE</scope>
    <source>
        <strain evidence="3">691B_2</strain>
    </source>
</reference>
<dbReference type="EMBL" id="RKMZ01000011">
    <property type="protein sequence ID" value="ROX30222.1"/>
    <property type="molecule type" value="Genomic_DNA"/>
</dbReference>
<reference evidence="8 17" key="5">
    <citation type="submission" date="2019-02" db="EMBL/GenBank/DDBJ databases">
        <title>From farm to fork: dissemination of Tn554::fexA-optrA in linezolid-resistant Enterococcus faecalis clones from chicken feces and meat in Tunisia.</title>
        <authorList>
            <person name="Tedim A.P."/>
            <person name="Elghaieb H."/>
            <person name="Abbassi M.S."/>
            <person name="Novais C."/>
            <person name="Hassen A."/>
            <person name="Peixe L."/>
            <person name="Freitas A.R."/>
        </authorList>
    </citation>
    <scope>NUCLEOTIDE SEQUENCE [LARGE SCALE GENOMIC DNA]</scope>
    <source>
        <strain evidence="8 17">728T</strain>
    </source>
</reference>
<dbReference type="RefSeq" id="WP_002355151.1">
    <property type="nucleotide sequence ID" value="NZ_AP017623.1"/>
</dbReference>
<keyword evidence="1" id="KW-0812">Transmembrane</keyword>
<dbReference type="Proteomes" id="UP000429730">
    <property type="component" value="Unassembled WGS sequence"/>
</dbReference>
<name>A0A2S7LX99_ENTFL</name>
<evidence type="ECO:0000313" key="9">
    <source>
        <dbReference type="EMBL" id="STP64139.1"/>
    </source>
</evidence>
<feature type="domain" description="DUF3955" evidence="2">
    <location>
        <begin position="4"/>
        <end position="61"/>
    </location>
</feature>
<dbReference type="OMA" id="YGMLHEP"/>
<dbReference type="AlphaFoldDB" id="A0A2S7LX99"/>
<dbReference type="Proteomes" id="UP001173174">
    <property type="component" value="Unassembled WGS sequence"/>
</dbReference>
<dbReference type="Proteomes" id="UP001221642">
    <property type="component" value="Chromosome"/>
</dbReference>
<dbReference type="EMBL" id="UGIX01000001">
    <property type="protein sequence ID" value="STP64139.1"/>
    <property type="molecule type" value="Genomic_DNA"/>
</dbReference>
<evidence type="ECO:0000313" key="12">
    <source>
        <dbReference type="EMBL" id="WER42341.1"/>
    </source>
</evidence>
<dbReference type="OrthoDB" id="2329974at2"/>
<organism evidence="7 15">
    <name type="scientific">Enterococcus faecalis</name>
    <name type="common">Streptococcus faecalis</name>
    <dbReference type="NCBI Taxonomy" id="1351"/>
    <lineage>
        <taxon>Bacteria</taxon>
        <taxon>Bacillati</taxon>
        <taxon>Bacillota</taxon>
        <taxon>Bacilli</taxon>
        <taxon>Lactobacillales</taxon>
        <taxon>Enterococcaceae</taxon>
        <taxon>Enterococcus</taxon>
    </lineage>
</organism>
<feature type="transmembrane region" description="Helical" evidence="1">
    <location>
        <begin position="7"/>
        <end position="27"/>
    </location>
</feature>
<reference evidence="10 18" key="4">
    <citation type="submission" date="2019-02" db="EMBL/GenBank/DDBJ databases">
        <title>Bacteria dissemination in different level of health care in South Africa: the effectiveness of infections prevention and control.</title>
        <authorList>
            <person name="Shobo C."/>
            <person name="Amoako D.G."/>
            <person name="Allam M."/>
            <person name="Ismail A."/>
            <person name="Bester L.A."/>
            <person name="Essack S.Y."/>
        </authorList>
    </citation>
    <scope>NUCLEOTIDE SEQUENCE [LARGE SCALE GENOMIC DNA]</scope>
    <source>
        <strain evidence="10 18">2SIL2</strain>
    </source>
</reference>
<evidence type="ECO:0000313" key="3">
    <source>
        <dbReference type="EMBL" id="MDN3193351.1"/>
    </source>
</evidence>
<reference evidence="15 16" key="3">
    <citation type="submission" date="2018-10" db="EMBL/GenBank/DDBJ databases">
        <title>Genotypes and phenotypes of Enterococci isolated from broiler chickens.</title>
        <authorList>
            <person name="Muhammad A.R."/>
            <person name="Diarra M.S."/>
        </authorList>
    </citation>
    <scope>NUCLEOTIDE SEQUENCE [LARGE SCALE GENOMIC DNA]</scope>
    <source>
        <strain evidence="6 16">LIT2 A36'</strain>
        <strain evidence="7 15">P7 C A21</strain>
    </source>
</reference>
<evidence type="ECO:0000259" key="2">
    <source>
        <dbReference type="Pfam" id="PF13127"/>
    </source>
</evidence>
<dbReference type="Proteomes" id="UP000281488">
    <property type="component" value="Unassembled WGS sequence"/>
</dbReference>
<keyword evidence="1" id="KW-1133">Transmembrane helix</keyword>
<evidence type="ECO:0000313" key="14">
    <source>
        <dbReference type="Proteomes" id="UP000254396"/>
    </source>
</evidence>
<reference evidence="5 13" key="1">
    <citation type="submission" date="2018-04" db="EMBL/GenBank/DDBJ databases">
        <authorList>
            <person name="Van Tyne D."/>
        </authorList>
    </citation>
    <scope>NUCLEOTIDE SEQUENCE [LARGE SCALE GENOMIC DNA]</scope>
    <source>
        <strain evidence="5 13">B2535</strain>
    </source>
</reference>
<dbReference type="EMBL" id="CP119159">
    <property type="protein sequence ID" value="WEH23084.1"/>
    <property type="molecule type" value="Genomic_DNA"/>
</dbReference>
<evidence type="ECO:0000313" key="20">
    <source>
        <dbReference type="Proteomes" id="UP001221642"/>
    </source>
</evidence>
<reference evidence="3" key="10">
    <citation type="submission" date="2023-03" db="EMBL/GenBank/DDBJ databases">
        <authorList>
            <person name="Zajac M."/>
            <person name="Kwit R."/>
            <person name="Wasyl D."/>
        </authorList>
    </citation>
    <scope>NUCLEOTIDE SEQUENCE</scope>
    <source>
        <strain evidence="3">691B_2</strain>
    </source>
</reference>
<evidence type="ECO:0000313" key="6">
    <source>
        <dbReference type="EMBL" id="ROX30222.1"/>
    </source>
</evidence>
<evidence type="ECO:0000313" key="4">
    <source>
        <dbReference type="EMBL" id="MXS53022.1"/>
    </source>
</evidence>
<dbReference type="EMBL" id="PZZH01000001">
    <property type="protein sequence ID" value="PTN78821.1"/>
    <property type="molecule type" value="Genomic_DNA"/>
</dbReference>
<evidence type="ECO:0000256" key="1">
    <source>
        <dbReference type="SAM" id="Phobius"/>
    </source>
</evidence>
<dbReference type="EMBL" id="WVTJ01000018">
    <property type="protein sequence ID" value="MXS53022.1"/>
    <property type="molecule type" value="Genomic_DNA"/>
</dbReference>
<dbReference type="GeneID" id="60894823"/>
<dbReference type="InterPro" id="IPR025016">
    <property type="entry name" value="DUF3955"/>
</dbReference>
<dbReference type="EMBL" id="CP119528">
    <property type="protein sequence ID" value="WER42341.1"/>
    <property type="molecule type" value="Genomic_DNA"/>
</dbReference>
<evidence type="ECO:0000313" key="13">
    <source>
        <dbReference type="Proteomes" id="UP000244140"/>
    </source>
</evidence>
<proteinExistence type="predicted"/>
<evidence type="ECO:0000313" key="15">
    <source>
        <dbReference type="Proteomes" id="UP000275941"/>
    </source>
</evidence>
<dbReference type="Pfam" id="PF13127">
    <property type="entry name" value="DUF3955"/>
    <property type="match status" value="1"/>
</dbReference>
<dbReference type="EMBL" id="JAREWH010000015">
    <property type="protein sequence ID" value="MDN3193351.1"/>
    <property type="molecule type" value="Genomic_DNA"/>
</dbReference>
<evidence type="ECO:0000313" key="19">
    <source>
        <dbReference type="Proteomes" id="UP000429730"/>
    </source>
</evidence>
<dbReference type="EMBL" id="RKOR01000015">
    <property type="protein sequence ID" value="ROY50602.1"/>
    <property type="molecule type" value="Genomic_DNA"/>
</dbReference>
<reference evidence="9 14" key="2">
    <citation type="submission" date="2018-06" db="EMBL/GenBank/DDBJ databases">
        <authorList>
            <consortium name="Pathogen Informatics"/>
            <person name="Doyle S."/>
        </authorList>
    </citation>
    <scope>NUCLEOTIDE SEQUENCE [LARGE SCALE GENOMIC DNA]</scope>
    <source>
        <strain evidence="9 14">NCTC13379</strain>
    </source>
</reference>
<dbReference type="Proteomes" id="UP000305511">
    <property type="component" value="Unassembled WGS sequence"/>
</dbReference>
<accession>A0A2S7LX99</accession>
<dbReference type="Proteomes" id="UP001222182">
    <property type="component" value="Chromosome"/>
</dbReference>
<evidence type="ECO:0000313" key="11">
    <source>
        <dbReference type="EMBL" id="WEH23084.1"/>
    </source>
</evidence>
<evidence type="ECO:0000313" key="10">
    <source>
        <dbReference type="EMBL" id="TKK89672.1"/>
    </source>
</evidence>
<reference evidence="11 20" key="8">
    <citation type="submission" date="2023-02" db="EMBL/GenBank/DDBJ databases">
        <title>Results of the 2020 Genomic Proficiency Test for the network of European Union Reference Laboratory for Antimicrobial Resistance assessing whole genome sequencing capacities.</title>
        <authorList>
            <person name="Hoffmann M."/>
            <person name="Luo Y."/>
            <person name="Sorensen L.H."/>
            <person name="Pedersen S.K."/>
            <person name="Hendriksen R.S."/>
        </authorList>
    </citation>
    <scope>NUCLEOTIDE SEQUENCE [LARGE SCALE GENOMIC DNA]</scope>
    <source>
        <strain evidence="11 20">GENOMIC22-006</strain>
    </source>
</reference>
<reference evidence="12 21" key="9">
    <citation type="submission" date="2023-03" db="EMBL/GenBank/DDBJ databases">
        <title>Complete genome sequence of an Enterococcus faecalis urinary isolate.</title>
        <authorList>
            <person name="Brauer A.L."/>
            <person name="Armbruster C.E."/>
        </authorList>
    </citation>
    <scope>NUCLEOTIDE SEQUENCE [LARGE SCALE GENOMIC DNA]</scope>
    <source>
        <strain evidence="12 21">3143</strain>
    </source>
</reference>
<evidence type="ECO:0000313" key="21">
    <source>
        <dbReference type="Proteomes" id="UP001222182"/>
    </source>
</evidence>
<evidence type="ECO:0000313" key="18">
    <source>
        <dbReference type="Proteomes" id="UP000305511"/>
    </source>
</evidence>
<evidence type="ECO:0000313" key="16">
    <source>
        <dbReference type="Proteomes" id="UP000281488"/>
    </source>
</evidence>
<protein>
    <submittedName>
        <fullName evidence="7">DUF3955 domain-containing protein</fullName>
    </submittedName>
</protein>
<keyword evidence="1" id="KW-0472">Membrane</keyword>
<dbReference type="Proteomes" id="UP000244140">
    <property type="component" value="Unassembled WGS sequence"/>
</dbReference>
<reference evidence="4 19" key="6">
    <citation type="submission" date="2019-04" db="EMBL/GenBank/DDBJ databases">
        <title>Step-wise assembly of the neonatal virome modulated by breast feeding.</title>
        <authorList>
            <person name="Liang G."/>
            <person name="Bushman F."/>
        </authorList>
    </citation>
    <scope>NUCLEOTIDE SEQUENCE [LARGE SCALE GENOMIC DNA]</scope>
    <source>
        <strain evidence="4 19">E3754</strain>
    </source>
</reference>
<dbReference type="Proteomes" id="UP000254396">
    <property type="component" value="Unassembled WGS sequence"/>
</dbReference>
<evidence type="ECO:0000313" key="8">
    <source>
        <dbReference type="EMBL" id="RYU29514.1"/>
    </source>
</evidence>
<sequence length="68" mass="8018">MLEKYRYPMALALFAVILPFIGTFFTYVDQQGIVHEPGFYTIIIGEILLLFSGIWFVRVYLAKRKRKN</sequence>